<feature type="non-terminal residue" evidence="2">
    <location>
        <position position="1"/>
    </location>
</feature>
<proteinExistence type="predicted"/>
<dbReference type="AlphaFoldDB" id="A0A371DTW6"/>
<accession>A0A371DTW6</accession>
<keyword evidence="3" id="KW-1185">Reference proteome</keyword>
<feature type="compositionally biased region" description="Basic residues" evidence="1">
    <location>
        <begin position="165"/>
        <end position="180"/>
    </location>
</feature>
<protein>
    <submittedName>
        <fullName evidence="2">Uncharacterized protein</fullName>
    </submittedName>
</protein>
<dbReference type="EMBL" id="KZ857381">
    <property type="protein sequence ID" value="RDX55934.1"/>
    <property type="molecule type" value="Genomic_DNA"/>
</dbReference>
<feature type="region of interest" description="Disordered" evidence="1">
    <location>
        <begin position="165"/>
        <end position="192"/>
    </location>
</feature>
<sequence length="257" mass="27581">YLVLFPGLVVLELEHTPSWILPPLPWITPPRCVLDSSSWRLKCSFQLHSPCNAGSGRLLARHSVQPKPKTRRARDYAKRTRGSVLLLASSPPVPLSKLFTSISSDSGELSAPSSDADWNLSSSDSLGSHAASWLWSRSRSAPRRPSESPSRPSLAASPLFATRARSRRIMRPGHAPKVHQRTSPANASRPSTRSPTKFCLPKCWMLVASAACGVGVSVVVLPAEATEEECALPLLLLSAFARGMIAGPGPTAGLHDG</sequence>
<organism evidence="2 3">
    <name type="scientific">Lentinus brumalis</name>
    <dbReference type="NCBI Taxonomy" id="2498619"/>
    <lineage>
        <taxon>Eukaryota</taxon>
        <taxon>Fungi</taxon>
        <taxon>Dikarya</taxon>
        <taxon>Basidiomycota</taxon>
        <taxon>Agaricomycotina</taxon>
        <taxon>Agaricomycetes</taxon>
        <taxon>Polyporales</taxon>
        <taxon>Polyporaceae</taxon>
        <taxon>Lentinus</taxon>
    </lineage>
</organism>
<evidence type="ECO:0000313" key="2">
    <source>
        <dbReference type="EMBL" id="RDX55934.1"/>
    </source>
</evidence>
<reference evidence="2 3" key="1">
    <citation type="journal article" date="2018" name="Biotechnol. Biofuels">
        <title>Integrative visual omics of the white-rot fungus Polyporus brumalis exposes the biotechnological potential of its oxidative enzymes for delignifying raw plant biomass.</title>
        <authorList>
            <person name="Miyauchi S."/>
            <person name="Rancon A."/>
            <person name="Drula E."/>
            <person name="Hage H."/>
            <person name="Chaduli D."/>
            <person name="Favel A."/>
            <person name="Grisel S."/>
            <person name="Henrissat B."/>
            <person name="Herpoel-Gimbert I."/>
            <person name="Ruiz-Duenas F.J."/>
            <person name="Chevret D."/>
            <person name="Hainaut M."/>
            <person name="Lin J."/>
            <person name="Wang M."/>
            <person name="Pangilinan J."/>
            <person name="Lipzen A."/>
            <person name="Lesage-Meessen L."/>
            <person name="Navarro D."/>
            <person name="Riley R."/>
            <person name="Grigoriev I.V."/>
            <person name="Zhou S."/>
            <person name="Raouche S."/>
            <person name="Rosso M.N."/>
        </authorList>
    </citation>
    <scope>NUCLEOTIDE SEQUENCE [LARGE SCALE GENOMIC DNA]</scope>
    <source>
        <strain evidence="2 3">BRFM 1820</strain>
    </source>
</reference>
<evidence type="ECO:0000313" key="3">
    <source>
        <dbReference type="Proteomes" id="UP000256964"/>
    </source>
</evidence>
<feature type="compositionally biased region" description="Polar residues" evidence="1">
    <location>
        <begin position="181"/>
        <end position="192"/>
    </location>
</feature>
<dbReference type="Proteomes" id="UP000256964">
    <property type="component" value="Unassembled WGS sequence"/>
</dbReference>
<name>A0A371DTW6_9APHY</name>
<evidence type="ECO:0000256" key="1">
    <source>
        <dbReference type="SAM" id="MobiDB-lite"/>
    </source>
</evidence>
<gene>
    <name evidence="2" type="ORF">OH76DRAFT_581948</name>
</gene>